<dbReference type="InterPro" id="IPR007213">
    <property type="entry name" value="Ppm1/Ppm2/Tcmp"/>
</dbReference>
<comment type="caution">
    <text evidence="3">The sequence shown here is derived from an EMBL/GenBank/DDBJ whole genome shotgun (WGS) entry which is preliminary data.</text>
</comment>
<dbReference type="PANTHER" id="PTHR43619">
    <property type="entry name" value="S-ADENOSYL-L-METHIONINE-DEPENDENT METHYLTRANSFERASE YKTD-RELATED"/>
    <property type="match status" value="1"/>
</dbReference>
<accession>A0ABP8UU84</accession>
<dbReference type="GO" id="GO:0008168">
    <property type="term" value="F:methyltransferase activity"/>
    <property type="evidence" value="ECO:0007669"/>
    <property type="project" value="UniProtKB-KW"/>
</dbReference>
<dbReference type="Proteomes" id="UP001501442">
    <property type="component" value="Unassembled WGS sequence"/>
</dbReference>
<proteinExistence type="predicted"/>
<evidence type="ECO:0000256" key="1">
    <source>
        <dbReference type="ARBA" id="ARBA00022603"/>
    </source>
</evidence>
<sequence>MPDRDKSRVDLDGVPETLLWNLYQRATEARRPDAVLRDPKAVELVDSLDYPFADRFGAGSFGQWQALRALRFDQEVRRFLTEHPGGQVVALGEGLETQFWRVDDGRVRWLTVDLPETVELRTRLFPDDPPRRRTLAGSALDDEWTAQVEPAEGLLLSAQGLLMYFQPDEVHRLIAGCAERFPGATMVFDGVPPWFSRRTLSGRMTNAQGYQAPPMPWAVDAAEKARLRALPNIAEVRDLRPPRGRGPLYGAVFPVLNRLRPVRELGVTGLPIMTARFAAST</sequence>
<keyword evidence="4" id="KW-1185">Reference proteome</keyword>
<protein>
    <submittedName>
        <fullName evidence="3">Class I SAM-dependent methyltransferase</fullName>
    </submittedName>
</protein>
<dbReference type="Gene3D" id="3.40.50.150">
    <property type="entry name" value="Vaccinia Virus protein VP39"/>
    <property type="match status" value="1"/>
</dbReference>
<dbReference type="EMBL" id="BAABHK010000027">
    <property type="protein sequence ID" value="GAA4639507.1"/>
    <property type="molecule type" value="Genomic_DNA"/>
</dbReference>
<keyword evidence="2" id="KW-0808">Transferase</keyword>
<dbReference type="SUPFAM" id="SSF53335">
    <property type="entry name" value="S-adenosyl-L-methionine-dependent methyltransferases"/>
    <property type="match status" value="1"/>
</dbReference>
<dbReference type="GO" id="GO:0032259">
    <property type="term" value="P:methylation"/>
    <property type="evidence" value="ECO:0007669"/>
    <property type="project" value="UniProtKB-KW"/>
</dbReference>
<keyword evidence="1 3" id="KW-0489">Methyltransferase</keyword>
<evidence type="ECO:0000313" key="3">
    <source>
        <dbReference type="EMBL" id="GAA4639507.1"/>
    </source>
</evidence>
<gene>
    <name evidence="3" type="ORF">GCM10023196_101390</name>
</gene>
<dbReference type="PANTHER" id="PTHR43619:SF2">
    <property type="entry name" value="S-ADENOSYL-L-METHIONINE-DEPENDENT METHYLTRANSFERASES SUPERFAMILY PROTEIN"/>
    <property type="match status" value="1"/>
</dbReference>
<dbReference type="Pfam" id="PF04072">
    <property type="entry name" value="LCM"/>
    <property type="match status" value="1"/>
</dbReference>
<name>A0ABP8UU84_9ACTN</name>
<reference evidence="4" key="1">
    <citation type="journal article" date="2019" name="Int. J. Syst. Evol. Microbiol.">
        <title>The Global Catalogue of Microorganisms (GCM) 10K type strain sequencing project: providing services to taxonomists for standard genome sequencing and annotation.</title>
        <authorList>
            <consortium name="The Broad Institute Genomics Platform"/>
            <consortium name="The Broad Institute Genome Sequencing Center for Infectious Disease"/>
            <person name="Wu L."/>
            <person name="Ma J."/>
        </authorList>
    </citation>
    <scope>NUCLEOTIDE SEQUENCE [LARGE SCALE GENOMIC DNA]</scope>
    <source>
        <strain evidence="4">JCM 17939</strain>
    </source>
</reference>
<organism evidence="3 4">
    <name type="scientific">Actinoallomurus vinaceus</name>
    <dbReference type="NCBI Taxonomy" id="1080074"/>
    <lineage>
        <taxon>Bacteria</taxon>
        <taxon>Bacillati</taxon>
        <taxon>Actinomycetota</taxon>
        <taxon>Actinomycetes</taxon>
        <taxon>Streptosporangiales</taxon>
        <taxon>Thermomonosporaceae</taxon>
        <taxon>Actinoallomurus</taxon>
    </lineage>
</organism>
<evidence type="ECO:0000256" key="2">
    <source>
        <dbReference type="ARBA" id="ARBA00022679"/>
    </source>
</evidence>
<evidence type="ECO:0000313" key="4">
    <source>
        <dbReference type="Proteomes" id="UP001501442"/>
    </source>
</evidence>
<dbReference type="InterPro" id="IPR029063">
    <property type="entry name" value="SAM-dependent_MTases_sf"/>
</dbReference>
<dbReference type="RefSeq" id="WP_345443003.1">
    <property type="nucleotide sequence ID" value="NZ_BAABHK010000027.1"/>
</dbReference>